<keyword evidence="3" id="KW-0732">Signal</keyword>
<evidence type="ECO:0000256" key="3">
    <source>
        <dbReference type="SAM" id="SignalP"/>
    </source>
</evidence>
<dbReference type="SUPFAM" id="SSF56112">
    <property type="entry name" value="Protein kinase-like (PK-like)"/>
    <property type="match status" value="1"/>
</dbReference>
<organism evidence="4 5">
    <name type="scientific">Liquidambar formosana</name>
    <name type="common">Formosan gum</name>
    <dbReference type="NCBI Taxonomy" id="63359"/>
    <lineage>
        <taxon>Eukaryota</taxon>
        <taxon>Viridiplantae</taxon>
        <taxon>Streptophyta</taxon>
        <taxon>Embryophyta</taxon>
        <taxon>Tracheophyta</taxon>
        <taxon>Spermatophyta</taxon>
        <taxon>Magnoliopsida</taxon>
        <taxon>eudicotyledons</taxon>
        <taxon>Gunneridae</taxon>
        <taxon>Pentapetalae</taxon>
        <taxon>Saxifragales</taxon>
        <taxon>Altingiaceae</taxon>
        <taxon>Liquidambar</taxon>
    </lineage>
</organism>
<dbReference type="GO" id="GO:0005524">
    <property type="term" value="F:ATP binding"/>
    <property type="evidence" value="ECO:0007669"/>
    <property type="project" value="UniProtKB-KW"/>
</dbReference>
<reference evidence="4 5" key="1">
    <citation type="journal article" date="2024" name="Plant J.">
        <title>Genome sequences and population genomics reveal climatic adaptation and genomic divergence between two closely related sweetgum species.</title>
        <authorList>
            <person name="Xu W.Q."/>
            <person name="Ren C.Q."/>
            <person name="Zhang X.Y."/>
            <person name="Comes H.P."/>
            <person name="Liu X.H."/>
            <person name="Li Y.G."/>
            <person name="Kettle C.J."/>
            <person name="Jalonen R."/>
            <person name="Gaisberger H."/>
            <person name="Ma Y.Z."/>
            <person name="Qiu Y.X."/>
        </authorList>
    </citation>
    <scope>NUCLEOTIDE SEQUENCE [LARGE SCALE GENOMIC DNA]</scope>
    <source>
        <strain evidence="4">Hangzhou</strain>
    </source>
</reference>
<dbReference type="InterPro" id="IPR045274">
    <property type="entry name" value="WAK-like"/>
</dbReference>
<dbReference type="GO" id="GO:0005886">
    <property type="term" value="C:plasma membrane"/>
    <property type="evidence" value="ECO:0007669"/>
    <property type="project" value="TreeGrafter"/>
</dbReference>
<gene>
    <name evidence="4" type="ORF">L1049_008989</name>
</gene>
<evidence type="ECO:0000256" key="2">
    <source>
        <dbReference type="ARBA" id="ARBA00022840"/>
    </source>
</evidence>
<keyword evidence="5" id="KW-1185">Reference proteome</keyword>
<dbReference type="AlphaFoldDB" id="A0AAP0S3V1"/>
<feature type="chain" id="PRO_5042903653" evidence="3">
    <location>
        <begin position="16"/>
        <end position="166"/>
    </location>
</feature>
<evidence type="ECO:0000313" key="5">
    <source>
        <dbReference type="Proteomes" id="UP001415857"/>
    </source>
</evidence>
<sequence length="166" mass="18280">MYIVLGVVLVELLTGQKPICSTRSLEEKSLATHFILSLKETRLFDIIDAQVMKEGGKEEIMAVANLAKRCLNLNGKKRPTMKEVTIELEGIKMSHMPLSVQQNFKEGGSKVVESHMPFSAQQNFQDGECVVELTGPLNGVSTSTSSSLDYARAIPSDDHPLLYNVV</sequence>
<accession>A0AAP0S3V1</accession>
<dbReference type="PANTHER" id="PTHR27005">
    <property type="entry name" value="WALL-ASSOCIATED RECEPTOR KINASE-LIKE 21"/>
    <property type="match status" value="1"/>
</dbReference>
<keyword evidence="2" id="KW-0067">ATP-binding</keyword>
<evidence type="ECO:0000256" key="1">
    <source>
        <dbReference type="ARBA" id="ARBA00022741"/>
    </source>
</evidence>
<dbReference type="GO" id="GO:0007166">
    <property type="term" value="P:cell surface receptor signaling pathway"/>
    <property type="evidence" value="ECO:0007669"/>
    <property type="project" value="InterPro"/>
</dbReference>
<proteinExistence type="predicted"/>
<dbReference type="Gene3D" id="1.10.510.10">
    <property type="entry name" value="Transferase(Phosphotransferase) domain 1"/>
    <property type="match status" value="1"/>
</dbReference>
<keyword evidence="1" id="KW-0547">Nucleotide-binding</keyword>
<dbReference type="Proteomes" id="UP001415857">
    <property type="component" value="Unassembled WGS sequence"/>
</dbReference>
<dbReference type="PANTHER" id="PTHR27005:SF515">
    <property type="entry name" value="WALL-ASSOCIATED RECEPTOR KINASE-LIKE 10-RELATED"/>
    <property type="match status" value="1"/>
</dbReference>
<dbReference type="InterPro" id="IPR011009">
    <property type="entry name" value="Kinase-like_dom_sf"/>
</dbReference>
<name>A0AAP0S3V1_LIQFO</name>
<protein>
    <submittedName>
        <fullName evidence="4">Uncharacterized protein</fullName>
    </submittedName>
</protein>
<evidence type="ECO:0000313" key="4">
    <source>
        <dbReference type="EMBL" id="KAK9290811.1"/>
    </source>
</evidence>
<comment type="caution">
    <text evidence="4">The sequence shown here is derived from an EMBL/GenBank/DDBJ whole genome shotgun (WGS) entry which is preliminary data.</text>
</comment>
<dbReference type="EMBL" id="JBBPBK010000002">
    <property type="protein sequence ID" value="KAK9290811.1"/>
    <property type="molecule type" value="Genomic_DNA"/>
</dbReference>
<feature type="signal peptide" evidence="3">
    <location>
        <begin position="1"/>
        <end position="15"/>
    </location>
</feature>
<dbReference type="GO" id="GO:0004674">
    <property type="term" value="F:protein serine/threonine kinase activity"/>
    <property type="evidence" value="ECO:0007669"/>
    <property type="project" value="TreeGrafter"/>
</dbReference>